<dbReference type="GO" id="GO:0032259">
    <property type="term" value="P:methylation"/>
    <property type="evidence" value="ECO:0007669"/>
    <property type="project" value="UniProtKB-KW"/>
</dbReference>
<dbReference type="InterPro" id="IPR029063">
    <property type="entry name" value="SAM-dependent_MTases_sf"/>
</dbReference>
<evidence type="ECO:0000256" key="1">
    <source>
        <dbReference type="ARBA" id="ARBA00008361"/>
    </source>
</evidence>
<evidence type="ECO:0000259" key="4">
    <source>
        <dbReference type="Pfam" id="PF08241"/>
    </source>
</evidence>
<dbReference type="PANTHER" id="PTHR44942:SF4">
    <property type="entry name" value="METHYLTRANSFERASE TYPE 11 DOMAIN-CONTAINING PROTEIN"/>
    <property type="match status" value="1"/>
</dbReference>
<keyword evidence="3" id="KW-0808">Transferase</keyword>
<dbReference type="InterPro" id="IPR051052">
    <property type="entry name" value="Diverse_substrate_MTase"/>
</dbReference>
<feature type="domain" description="Methyltransferase type 11" evidence="4">
    <location>
        <begin position="39"/>
        <end position="127"/>
    </location>
</feature>
<evidence type="ECO:0000256" key="2">
    <source>
        <dbReference type="ARBA" id="ARBA00022603"/>
    </source>
</evidence>
<dbReference type="Gene3D" id="3.40.50.150">
    <property type="entry name" value="Vaccinia Virus protein VP39"/>
    <property type="match status" value="1"/>
</dbReference>
<reference evidence="5 6" key="1">
    <citation type="submission" date="2016-08" db="EMBL/GenBank/DDBJ databases">
        <title>Genome sequencing of Vibrio scophthalmi strain FP3289, an isolated from Paralichthys olivaceus.</title>
        <authorList>
            <person name="Han H.-J."/>
        </authorList>
    </citation>
    <scope>NUCLEOTIDE SEQUENCE [LARGE SCALE GENOMIC DNA]</scope>
    <source>
        <strain evidence="5 6">FP3289</strain>
    </source>
</reference>
<comment type="similarity">
    <text evidence="1">Belongs to the methyltransferase superfamily.</text>
</comment>
<gene>
    <name evidence="5" type="ORF">VSF3289_01433</name>
</gene>
<dbReference type="PANTHER" id="PTHR44942">
    <property type="entry name" value="METHYLTRANSF_11 DOMAIN-CONTAINING PROTEIN"/>
    <property type="match status" value="1"/>
</dbReference>
<evidence type="ECO:0000256" key="3">
    <source>
        <dbReference type="ARBA" id="ARBA00022679"/>
    </source>
</evidence>
<keyword evidence="2" id="KW-0489">Methyltransferase</keyword>
<dbReference type="AlphaFoldDB" id="A0A1E3WN34"/>
<dbReference type="RefSeq" id="WP_009386101.1">
    <property type="nucleotide sequence ID" value="NZ_MDCJ01000002.1"/>
</dbReference>
<organism evidence="5 6">
    <name type="scientific">Vibrio scophthalmi</name>
    <dbReference type="NCBI Taxonomy" id="45658"/>
    <lineage>
        <taxon>Bacteria</taxon>
        <taxon>Pseudomonadati</taxon>
        <taxon>Pseudomonadota</taxon>
        <taxon>Gammaproteobacteria</taxon>
        <taxon>Vibrionales</taxon>
        <taxon>Vibrionaceae</taxon>
        <taxon>Vibrio</taxon>
    </lineage>
</organism>
<dbReference type="EMBL" id="MDCJ01000002">
    <property type="protein sequence ID" value="ODS11168.1"/>
    <property type="molecule type" value="Genomic_DNA"/>
</dbReference>
<dbReference type="Proteomes" id="UP000095131">
    <property type="component" value="Unassembled WGS sequence"/>
</dbReference>
<name>A0A1E3WN34_9VIBR</name>
<evidence type="ECO:0000313" key="6">
    <source>
        <dbReference type="Proteomes" id="UP000095131"/>
    </source>
</evidence>
<dbReference type="CDD" id="cd02440">
    <property type="entry name" value="AdoMet_MTases"/>
    <property type="match status" value="1"/>
</dbReference>
<dbReference type="PATRIC" id="fig|45658.8.peg.1429"/>
<sequence length="238" mass="26412">MSEEYNSEVSTHYAAYRPPIHRQILAKVLPSDIVFPTGLDIGCGTGVSTQALSDYCQQVVGIDPSEAMLAQATSCASLSYKLGDGESIPQHNDSIDIVTFAGSLYYAKSDLLVQELLRVCRQNALVVAYDFEVQLSGFMQQIGVNTSVDFSQYNHAENFTGFSELHEVKVHQGQLCLSVSSEQLAHVLFSSLRRYKALTEMFGVKNTFTVVVNLLNQISAEHKIMVDIYYSTYQISRV</sequence>
<proteinExistence type="inferred from homology"/>
<dbReference type="Pfam" id="PF08241">
    <property type="entry name" value="Methyltransf_11"/>
    <property type="match status" value="1"/>
</dbReference>
<dbReference type="SUPFAM" id="SSF53335">
    <property type="entry name" value="S-adenosyl-L-methionine-dependent methyltransferases"/>
    <property type="match status" value="1"/>
</dbReference>
<dbReference type="GO" id="GO:0008757">
    <property type="term" value="F:S-adenosylmethionine-dependent methyltransferase activity"/>
    <property type="evidence" value="ECO:0007669"/>
    <property type="project" value="InterPro"/>
</dbReference>
<accession>A0A1E3WN34</accession>
<dbReference type="OrthoDB" id="9797252at2"/>
<protein>
    <recommendedName>
        <fullName evidence="4">Methyltransferase type 11 domain-containing protein</fullName>
    </recommendedName>
</protein>
<comment type="caution">
    <text evidence="5">The sequence shown here is derived from an EMBL/GenBank/DDBJ whole genome shotgun (WGS) entry which is preliminary data.</text>
</comment>
<evidence type="ECO:0000313" key="5">
    <source>
        <dbReference type="EMBL" id="ODS11168.1"/>
    </source>
</evidence>
<dbReference type="InterPro" id="IPR013216">
    <property type="entry name" value="Methyltransf_11"/>
</dbReference>